<evidence type="ECO:0000256" key="14">
    <source>
        <dbReference type="SAM" id="MobiDB-lite"/>
    </source>
</evidence>
<dbReference type="SUPFAM" id="SSF56601">
    <property type="entry name" value="beta-lactamase/transpeptidase-like"/>
    <property type="match status" value="1"/>
</dbReference>
<dbReference type="AlphaFoldDB" id="J0NH21"/>
<dbReference type="Gene3D" id="1.10.3810.10">
    <property type="entry name" value="Biosynthetic peptidoglycan transglycosylase-like"/>
    <property type="match status" value="1"/>
</dbReference>
<keyword evidence="15" id="KW-0812">Transmembrane</keyword>
<dbReference type="GO" id="GO:0008658">
    <property type="term" value="F:penicillin binding"/>
    <property type="evidence" value="ECO:0007669"/>
    <property type="project" value="InterPro"/>
</dbReference>
<evidence type="ECO:0000256" key="7">
    <source>
        <dbReference type="ARBA" id="ARBA00022801"/>
    </source>
</evidence>
<dbReference type="Proteomes" id="UP000002941">
    <property type="component" value="Unassembled WGS sequence"/>
</dbReference>
<dbReference type="InterPro" id="IPR023346">
    <property type="entry name" value="Lysozyme-like_dom_sf"/>
</dbReference>
<evidence type="ECO:0000259" key="17">
    <source>
        <dbReference type="Pfam" id="PF00912"/>
    </source>
</evidence>
<dbReference type="SUPFAM" id="SSF53955">
    <property type="entry name" value="Lysozyme-like"/>
    <property type="match status" value="1"/>
</dbReference>
<evidence type="ECO:0000256" key="10">
    <source>
        <dbReference type="ARBA" id="ARBA00023268"/>
    </source>
</evidence>
<feature type="region of interest" description="Disordered" evidence="14">
    <location>
        <begin position="1"/>
        <end position="59"/>
    </location>
</feature>
<feature type="domain" description="Penicillin-binding protein transpeptidase" evidence="16">
    <location>
        <begin position="391"/>
        <end position="636"/>
    </location>
</feature>
<keyword evidence="10" id="KW-0511">Multifunctional enzyme</keyword>
<comment type="similarity">
    <text evidence="2">In the N-terminal section; belongs to the glycosyltransferase 51 family.</text>
</comment>
<dbReference type="PATRIC" id="fig|1125718.3.peg.980"/>
<evidence type="ECO:0000259" key="16">
    <source>
        <dbReference type="Pfam" id="PF00905"/>
    </source>
</evidence>
<evidence type="ECO:0000256" key="5">
    <source>
        <dbReference type="ARBA" id="ARBA00022676"/>
    </source>
</evidence>
<dbReference type="GO" id="GO:0009002">
    <property type="term" value="F:serine-type D-Ala-D-Ala carboxypeptidase activity"/>
    <property type="evidence" value="ECO:0007669"/>
    <property type="project" value="UniProtKB-EC"/>
</dbReference>
<dbReference type="eggNOG" id="COG0744">
    <property type="taxonomic scope" value="Bacteria"/>
</dbReference>
<dbReference type="InterPro" id="IPR050396">
    <property type="entry name" value="Glycosyltr_51/Transpeptidase"/>
</dbReference>
<evidence type="ECO:0000256" key="12">
    <source>
        <dbReference type="ARBA" id="ARBA00034000"/>
    </source>
</evidence>
<dbReference type="GO" id="GO:0008360">
    <property type="term" value="P:regulation of cell shape"/>
    <property type="evidence" value="ECO:0007669"/>
    <property type="project" value="UniProtKB-KW"/>
</dbReference>
<dbReference type="OrthoDB" id="9766909at2"/>
<evidence type="ECO:0000313" key="18">
    <source>
        <dbReference type="EMBL" id="EJF46399.1"/>
    </source>
</evidence>
<dbReference type="Pfam" id="PF00905">
    <property type="entry name" value="Transpeptidase"/>
    <property type="match status" value="1"/>
</dbReference>
<evidence type="ECO:0000256" key="9">
    <source>
        <dbReference type="ARBA" id="ARBA00022984"/>
    </source>
</evidence>
<evidence type="ECO:0000256" key="3">
    <source>
        <dbReference type="ARBA" id="ARBA00022645"/>
    </source>
</evidence>
<comment type="catalytic activity">
    <reaction evidence="12">
        <text>Preferential cleavage: (Ac)2-L-Lys-D-Ala-|-D-Ala. Also transpeptidation of peptidyl-alanyl moieties that are N-acyl substituents of D-alanine.</text>
        <dbReference type="EC" id="3.4.16.4"/>
    </reaction>
</comment>
<keyword evidence="15" id="KW-0472">Membrane</keyword>
<dbReference type="GO" id="GO:0030288">
    <property type="term" value="C:outer membrane-bounded periplasmic space"/>
    <property type="evidence" value="ECO:0007669"/>
    <property type="project" value="TreeGrafter"/>
</dbReference>
<keyword evidence="6" id="KW-0808">Transferase</keyword>
<evidence type="ECO:0000256" key="15">
    <source>
        <dbReference type="SAM" id="Phobius"/>
    </source>
</evidence>
<proteinExistence type="inferred from homology"/>
<feature type="compositionally biased region" description="Gly residues" evidence="14">
    <location>
        <begin position="39"/>
        <end position="49"/>
    </location>
</feature>
<dbReference type="GO" id="GO:0008955">
    <property type="term" value="F:peptidoglycan glycosyltransferase activity"/>
    <property type="evidence" value="ECO:0007669"/>
    <property type="project" value="UniProtKB-EC"/>
</dbReference>
<dbReference type="FunFam" id="1.10.3810.10:FF:000001">
    <property type="entry name" value="Penicillin-binding protein 1A"/>
    <property type="match status" value="1"/>
</dbReference>
<dbReference type="Gene3D" id="3.40.710.10">
    <property type="entry name" value="DD-peptidase/beta-lactamase superfamily"/>
    <property type="match status" value="1"/>
</dbReference>
<comment type="catalytic activity">
    <reaction evidence="13">
        <text>[GlcNAc-(1-&gt;4)-Mur2Ac(oyl-L-Ala-gamma-D-Glu-L-Lys-D-Ala-D-Ala)](n)-di-trans,octa-cis-undecaprenyl diphosphate + beta-D-GlcNAc-(1-&gt;4)-Mur2Ac(oyl-L-Ala-gamma-D-Glu-L-Lys-D-Ala-D-Ala)-di-trans,octa-cis-undecaprenyl diphosphate = [GlcNAc-(1-&gt;4)-Mur2Ac(oyl-L-Ala-gamma-D-Glu-L-Lys-D-Ala-D-Ala)](n+1)-di-trans,octa-cis-undecaprenyl diphosphate + di-trans,octa-cis-undecaprenyl diphosphate + H(+)</text>
        <dbReference type="Rhea" id="RHEA:23708"/>
        <dbReference type="Rhea" id="RHEA-COMP:9602"/>
        <dbReference type="Rhea" id="RHEA-COMP:9603"/>
        <dbReference type="ChEBI" id="CHEBI:15378"/>
        <dbReference type="ChEBI" id="CHEBI:58405"/>
        <dbReference type="ChEBI" id="CHEBI:60033"/>
        <dbReference type="ChEBI" id="CHEBI:78435"/>
        <dbReference type="EC" id="2.4.99.28"/>
    </reaction>
</comment>
<protein>
    <submittedName>
        <fullName evidence="18">Transglycosylase</fullName>
    </submittedName>
</protein>
<feature type="compositionally biased region" description="Polar residues" evidence="14">
    <location>
        <begin position="787"/>
        <end position="799"/>
    </location>
</feature>
<keyword evidence="19" id="KW-1185">Reference proteome</keyword>
<comment type="caution">
    <text evidence="18">The sequence shown here is derived from an EMBL/GenBank/DDBJ whole genome shotgun (WGS) entry which is preliminary data.</text>
</comment>
<keyword evidence="7" id="KW-0378">Hydrolase</keyword>
<dbReference type="InterPro" id="IPR001264">
    <property type="entry name" value="Glyco_trans_51"/>
</dbReference>
<keyword evidence="11" id="KW-0961">Cell wall biogenesis/degradation</keyword>
<keyword evidence="3" id="KW-0121">Carboxypeptidase</keyword>
<dbReference type="InterPro" id="IPR012338">
    <property type="entry name" value="Beta-lactam/transpept-like"/>
</dbReference>
<dbReference type="PANTHER" id="PTHR32282">
    <property type="entry name" value="BINDING PROTEIN TRANSPEPTIDASE, PUTATIVE-RELATED"/>
    <property type="match status" value="1"/>
</dbReference>
<accession>J0NH21</accession>
<gene>
    <name evidence="18" type="ORF">HMPREF1318_0215</name>
</gene>
<evidence type="ECO:0000256" key="11">
    <source>
        <dbReference type="ARBA" id="ARBA00023316"/>
    </source>
</evidence>
<evidence type="ECO:0000256" key="6">
    <source>
        <dbReference type="ARBA" id="ARBA00022679"/>
    </source>
</evidence>
<keyword evidence="15" id="KW-1133">Transmembrane helix</keyword>
<keyword evidence="4" id="KW-0645">Protease</keyword>
<dbReference type="EMBL" id="AKFT01000065">
    <property type="protein sequence ID" value="EJF46399.1"/>
    <property type="molecule type" value="Genomic_DNA"/>
</dbReference>
<feature type="compositionally biased region" description="Low complexity" evidence="14">
    <location>
        <begin position="705"/>
        <end position="724"/>
    </location>
</feature>
<feature type="compositionally biased region" description="Low complexity" evidence="14">
    <location>
        <begin position="747"/>
        <end position="763"/>
    </location>
</feature>
<evidence type="ECO:0000256" key="1">
    <source>
        <dbReference type="ARBA" id="ARBA00007090"/>
    </source>
</evidence>
<evidence type="ECO:0000256" key="8">
    <source>
        <dbReference type="ARBA" id="ARBA00022960"/>
    </source>
</evidence>
<feature type="transmembrane region" description="Helical" evidence="15">
    <location>
        <begin position="81"/>
        <end position="104"/>
    </location>
</feature>
<organism evidence="18 19">
    <name type="scientific">Actinomyces massiliensis F0489</name>
    <dbReference type="NCBI Taxonomy" id="1125718"/>
    <lineage>
        <taxon>Bacteria</taxon>
        <taxon>Bacillati</taxon>
        <taxon>Actinomycetota</taxon>
        <taxon>Actinomycetes</taxon>
        <taxon>Actinomycetales</taxon>
        <taxon>Actinomycetaceae</taxon>
        <taxon>Actinomyces</taxon>
    </lineage>
</organism>
<keyword evidence="9" id="KW-0573">Peptidoglycan synthesis</keyword>
<dbReference type="PANTHER" id="PTHR32282:SF34">
    <property type="entry name" value="PENICILLIN-BINDING PROTEIN 1A"/>
    <property type="match status" value="1"/>
</dbReference>
<dbReference type="Pfam" id="PF00912">
    <property type="entry name" value="Transgly"/>
    <property type="match status" value="1"/>
</dbReference>
<keyword evidence="5" id="KW-0328">Glycosyltransferase</keyword>
<feature type="domain" description="Glycosyl transferase family 51" evidence="17">
    <location>
        <begin position="129"/>
        <end position="299"/>
    </location>
</feature>
<name>J0NH21_9ACTO</name>
<dbReference type="GO" id="GO:0006508">
    <property type="term" value="P:proteolysis"/>
    <property type="evidence" value="ECO:0007669"/>
    <property type="project" value="UniProtKB-KW"/>
</dbReference>
<reference evidence="18 19" key="1">
    <citation type="submission" date="2012-05" db="EMBL/GenBank/DDBJ databases">
        <authorList>
            <person name="Harkins D.M."/>
            <person name="Madupu R."/>
            <person name="Durkin A.S."/>
            <person name="Torralba M."/>
            <person name="Methe B."/>
            <person name="Sutton G.G."/>
            <person name="Nelson K.E."/>
        </authorList>
    </citation>
    <scope>NUCLEOTIDE SEQUENCE [LARGE SCALE GENOMIC DNA]</scope>
    <source>
        <strain evidence="18 19">F0489</strain>
    </source>
</reference>
<evidence type="ECO:0000256" key="4">
    <source>
        <dbReference type="ARBA" id="ARBA00022670"/>
    </source>
</evidence>
<sequence length="799" mass="85154">MADSANKGKRPKGMKLAQAAGRYSDPASAQPVAAVSGGRTAGGKAGGRPAGKPGDSRRRRWINYPRAGKGPIRRWMPGWRFVLGSFLLLIITAVGAFAVAYSMVKVPEPSEFALAQTTTVYYNDGTTKMGEFADVDRTIVDTSTLPDYVGNAVVASEDRTFYSNNGVDPKGIVRAFVNNMRGGDRQGASTLTQQYVKNYYVDTTSSYSGKFKQAIMAIKIDREMNKKKILGSYLNTVYFGRGAYGVDAASNAFFGHPASEMTVSEAALVAGILPAPSSWDPAISPDQAKERWQRVLGYMLEDGYITQDQYDSATYPETIVSENTETYAGPTGYLLQMVRAELQQEGEFTDQQIDTGGLNIVTTIKKEDQDAAVDAVNNLPEGHSDRLRTGLVSIDATNGGILALYGGPDYLTDQVNSSTQAVAQAGSTYKPFALIAGLEGGLTLSNGYDAYSPMQVEGSTFNNFQNAQFPWINLIQATTDSVNTAYVQLNRDVGPDATNEVAKRAGYPEDTVGMDETLQNVLGSASPHTLDIAASYATFASQGRQHDAHIISSVTNGAGAVSYSPSTDGEKAFDEDVMADATYAMQQVVNSGSGKTALALNRPVAAKTGSSSDNKSAQFVGYTPQVATAVTLYQAGEDGTEESITPWGEYEEITGSTYPADIFTDYMTTALKDLPVEDFPDRTPGSYQRGSLHGTPMPVDDDYNTPEPQQPTAAPTTAPQPVAPSEEPGQPEPSYGNGDQPDPGVGQPIQPTQQPPIQTQNPNPGDPGGPGGPGGGDDRIPEPPRQGEQQLGNKNGQQQ</sequence>
<keyword evidence="8" id="KW-0133">Cell shape</keyword>
<comment type="similarity">
    <text evidence="1">In the C-terminal section; belongs to the transpeptidase family.</text>
</comment>
<evidence type="ECO:0000313" key="19">
    <source>
        <dbReference type="Proteomes" id="UP000002941"/>
    </source>
</evidence>
<evidence type="ECO:0000256" key="2">
    <source>
        <dbReference type="ARBA" id="ARBA00007739"/>
    </source>
</evidence>
<dbReference type="InterPro" id="IPR001460">
    <property type="entry name" value="PCN-bd_Tpept"/>
</dbReference>
<feature type="region of interest" description="Disordered" evidence="14">
    <location>
        <begin position="677"/>
        <end position="799"/>
    </location>
</feature>
<evidence type="ECO:0000256" key="13">
    <source>
        <dbReference type="ARBA" id="ARBA00049902"/>
    </source>
</evidence>
<dbReference type="GO" id="GO:0009252">
    <property type="term" value="P:peptidoglycan biosynthetic process"/>
    <property type="evidence" value="ECO:0007669"/>
    <property type="project" value="UniProtKB-KW"/>
</dbReference>
<dbReference type="InterPro" id="IPR036950">
    <property type="entry name" value="PBP_transglycosylase"/>
</dbReference>
<dbReference type="RefSeq" id="WP_008730803.1">
    <property type="nucleotide sequence ID" value="NZ_AKFT01000065.1"/>
</dbReference>
<dbReference type="GO" id="GO:0071555">
    <property type="term" value="P:cell wall organization"/>
    <property type="evidence" value="ECO:0007669"/>
    <property type="project" value="UniProtKB-KW"/>
</dbReference>
<feature type="compositionally biased region" description="Gly residues" evidence="14">
    <location>
        <begin position="766"/>
        <end position="775"/>
    </location>
</feature>